<evidence type="ECO:0000313" key="15">
    <source>
        <dbReference type="RefSeq" id="XP_022089703.1"/>
    </source>
</evidence>
<evidence type="ECO:0000313" key="16">
    <source>
        <dbReference type="RefSeq" id="XP_022089704.1"/>
    </source>
</evidence>
<evidence type="ECO:0000259" key="12">
    <source>
        <dbReference type="PROSITE" id="PS50923"/>
    </source>
</evidence>
<keyword evidence="5 10" id="KW-0472">Membrane</keyword>
<dbReference type="KEGG" id="aplc:110978758"/>
<dbReference type="InterPro" id="IPR035976">
    <property type="entry name" value="Sushi/SCR/CCP_sf"/>
</dbReference>
<keyword evidence="2 10" id="KW-0812">Transmembrane</keyword>
<feature type="domain" description="WSC" evidence="13">
    <location>
        <begin position="39"/>
        <end position="139"/>
    </location>
</feature>
<comment type="subcellular location">
    <subcellularLocation>
        <location evidence="1">Membrane</location>
        <topology evidence="1">Single-pass membrane protein</topology>
    </subcellularLocation>
</comment>
<dbReference type="RefSeq" id="XP_022089703.1">
    <property type="nucleotide sequence ID" value="XM_022234011.1"/>
</dbReference>
<evidence type="ECO:0000259" key="13">
    <source>
        <dbReference type="PROSITE" id="PS51212"/>
    </source>
</evidence>
<evidence type="ECO:0000256" key="2">
    <source>
        <dbReference type="ARBA" id="ARBA00022692"/>
    </source>
</evidence>
<gene>
    <name evidence="15 16 17" type="primary">LOC110978758</name>
</gene>
<dbReference type="OrthoDB" id="406096at2759"/>
<dbReference type="PROSITE" id="PS50923">
    <property type="entry name" value="SUSHI"/>
    <property type="match status" value="1"/>
</dbReference>
<dbReference type="PANTHER" id="PTHR24269:SF16">
    <property type="entry name" value="PROTEIN SLG1"/>
    <property type="match status" value="1"/>
</dbReference>
<evidence type="ECO:0000256" key="4">
    <source>
        <dbReference type="ARBA" id="ARBA00022989"/>
    </source>
</evidence>
<dbReference type="RefSeq" id="XP_022089705.1">
    <property type="nucleotide sequence ID" value="XM_022234013.1"/>
</dbReference>
<dbReference type="GO" id="GO:0005886">
    <property type="term" value="C:plasma membrane"/>
    <property type="evidence" value="ECO:0007669"/>
    <property type="project" value="TreeGrafter"/>
</dbReference>
<evidence type="ECO:0000256" key="7">
    <source>
        <dbReference type="ARBA" id="ARBA00023180"/>
    </source>
</evidence>
<dbReference type="RefSeq" id="XP_022089704.1">
    <property type="nucleotide sequence ID" value="XM_022234012.1"/>
</dbReference>
<dbReference type="PANTHER" id="PTHR24269">
    <property type="entry name" value="KREMEN PROTEIN"/>
    <property type="match status" value="1"/>
</dbReference>
<keyword evidence="7" id="KW-0325">Glycoprotein</keyword>
<keyword evidence="4 10" id="KW-1133">Transmembrane helix</keyword>
<feature type="chain" id="PRO_5044665536" evidence="11">
    <location>
        <begin position="35"/>
        <end position="449"/>
    </location>
</feature>
<feature type="domain" description="Sushi" evidence="12">
    <location>
        <begin position="141"/>
        <end position="214"/>
    </location>
</feature>
<evidence type="ECO:0000256" key="5">
    <source>
        <dbReference type="ARBA" id="ARBA00023136"/>
    </source>
</evidence>
<evidence type="ECO:0000313" key="14">
    <source>
        <dbReference type="Proteomes" id="UP000694845"/>
    </source>
</evidence>
<organism evidence="14 17">
    <name type="scientific">Acanthaster planci</name>
    <name type="common">Crown-of-thorns starfish</name>
    <dbReference type="NCBI Taxonomy" id="133434"/>
    <lineage>
        <taxon>Eukaryota</taxon>
        <taxon>Metazoa</taxon>
        <taxon>Echinodermata</taxon>
        <taxon>Eleutherozoa</taxon>
        <taxon>Asterozoa</taxon>
        <taxon>Asteroidea</taxon>
        <taxon>Valvatacea</taxon>
        <taxon>Valvatida</taxon>
        <taxon>Acanthasteridae</taxon>
        <taxon>Acanthaster</taxon>
    </lineage>
</organism>
<dbReference type="SMART" id="SM00321">
    <property type="entry name" value="WSC"/>
    <property type="match status" value="1"/>
</dbReference>
<evidence type="ECO:0000256" key="11">
    <source>
        <dbReference type="SAM" id="SignalP"/>
    </source>
</evidence>
<dbReference type="SMART" id="SM00032">
    <property type="entry name" value="CCP"/>
    <property type="match status" value="1"/>
</dbReference>
<feature type="region of interest" description="Disordered" evidence="9">
    <location>
        <begin position="231"/>
        <end position="295"/>
    </location>
</feature>
<dbReference type="Pfam" id="PF00084">
    <property type="entry name" value="Sushi"/>
    <property type="match status" value="1"/>
</dbReference>
<evidence type="ECO:0000256" key="3">
    <source>
        <dbReference type="ARBA" id="ARBA00022729"/>
    </source>
</evidence>
<comment type="caution">
    <text evidence="8">Lacks conserved residue(s) required for the propagation of feature annotation.</text>
</comment>
<protein>
    <submittedName>
        <fullName evidence="15 16">Kremen protein 1-like isoform X1</fullName>
    </submittedName>
</protein>
<dbReference type="AlphaFoldDB" id="A0A8B7YBE3"/>
<keyword evidence="8" id="KW-0768">Sushi</keyword>
<reference evidence="15 16" key="1">
    <citation type="submission" date="2025-04" db="UniProtKB">
        <authorList>
            <consortium name="RefSeq"/>
        </authorList>
    </citation>
    <scope>IDENTIFICATION</scope>
</reference>
<keyword evidence="6" id="KW-1015">Disulfide bond</keyword>
<dbReference type="InterPro" id="IPR000436">
    <property type="entry name" value="Sushi_SCR_CCP_dom"/>
</dbReference>
<feature type="compositionally biased region" description="Polar residues" evidence="9">
    <location>
        <begin position="284"/>
        <end position="295"/>
    </location>
</feature>
<feature type="compositionally biased region" description="Low complexity" evidence="9">
    <location>
        <begin position="271"/>
        <end position="283"/>
    </location>
</feature>
<feature type="compositionally biased region" description="Polar residues" evidence="9">
    <location>
        <begin position="231"/>
        <end position="250"/>
    </location>
</feature>
<dbReference type="Proteomes" id="UP000694845">
    <property type="component" value="Unplaced"/>
</dbReference>
<dbReference type="InterPro" id="IPR051836">
    <property type="entry name" value="Kremen_rcpt"/>
</dbReference>
<proteinExistence type="predicted"/>
<evidence type="ECO:0000256" key="9">
    <source>
        <dbReference type="SAM" id="MobiDB-lite"/>
    </source>
</evidence>
<dbReference type="GeneID" id="110978758"/>
<dbReference type="Gene3D" id="2.10.70.10">
    <property type="entry name" value="Complement Module, domain 1"/>
    <property type="match status" value="1"/>
</dbReference>
<dbReference type="InterPro" id="IPR002889">
    <property type="entry name" value="WSC_carb-bd"/>
</dbReference>
<feature type="signal peptide" evidence="11">
    <location>
        <begin position="1"/>
        <end position="34"/>
    </location>
</feature>
<feature type="compositionally biased region" description="Polar residues" evidence="9">
    <location>
        <begin position="259"/>
        <end position="270"/>
    </location>
</feature>
<dbReference type="Pfam" id="PF01822">
    <property type="entry name" value="WSC"/>
    <property type="match status" value="1"/>
</dbReference>
<dbReference type="PROSITE" id="PS51212">
    <property type="entry name" value="WSC"/>
    <property type="match status" value="1"/>
</dbReference>
<evidence type="ECO:0000256" key="6">
    <source>
        <dbReference type="ARBA" id="ARBA00023157"/>
    </source>
</evidence>
<evidence type="ECO:0000256" key="10">
    <source>
        <dbReference type="SAM" id="Phobius"/>
    </source>
</evidence>
<accession>A0A8B7YBE3</accession>
<name>A0A8B7YBE3_ACAPL</name>
<keyword evidence="14" id="KW-1185">Reference proteome</keyword>
<feature type="transmembrane region" description="Helical" evidence="10">
    <location>
        <begin position="305"/>
        <end position="327"/>
    </location>
</feature>
<sequence>MSPLKSSPSGGWPCGRVLEFTLITTICRLVLVLSQPQNAPGYLGCFGDCVGVFCSRALPIGPKDSDLQSSEWCFRHCLDVEPVIYKYAGLEYEYECFCGNNEDYDKFGKKPESDCQDRCKGNTDQICGDSDRISIYRISQSVCNNDIGPPTNGDHTITNPRSLSYNLNDFKLFGTRVDFSCDVGYTLHGASSIECIDTGYNNVTWSDFAPTCQAPTTTKPMTTLPTTSVYLTSNRTTPSNTETNLPSYTTDEGARDDNQTTGQLITGTAVSKSPSHASSSTWSGTRAPSHGTNNPMAAQLQTGTVVGVVIGALLALATLVASAVFVWRNRFRKTREMNTSDIAMDTAVSTYANHTYTNHLAADTYTSEPNQGDAPPVYSEVVKERYAEEDAIFSDSSDRDTGWVDNVVYVCESYPEEIDKRSDNDGQTDHPPALTMKGKPGWVENIIYE</sequence>
<evidence type="ECO:0000313" key="17">
    <source>
        <dbReference type="RefSeq" id="XP_022089705.1"/>
    </source>
</evidence>
<dbReference type="CDD" id="cd00033">
    <property type="entry name" value="CCP"/>
    <property type="match status" value="1"/>
</dbReference>
<dbReference type="SUPFAM" id="SSF57535">
    <property type="entry name" value="Complement control module/SCR domain"/>
    <property type="match status" value="1"/>
</dbReference>
<keyword evidence="3 11" id="KW-0732">Signal</keyword>
<evidence type="ECO:0000256" key="1">
    <source>
        <dbReference type="ARBA" id="ARBA00004167"/>
    </source>
</evidence>
<evidence type="ECO:0000256" key="8">
    <source>
        <dbReference type="PROSITE-ProRule" id="PRU00302"/>
    </source>
</evidence>